<dbReference type="PANTHER" id="PTHR43245:SF11">
    <property type="entry name" value="LD23561P"/>
    <property type="match status" value="1"/>
</dbReference>
<dbReference type="InterPro" id="IPR036291">
    <property type="entry name" value="NAD(P)-bd_dom_sf"/>
</dbReference>
<dbReference type="PANTHER" id="PTHR43245">
    <property type="entry name" value="BIFUNCTIONAL POLYMYXIN RESISTANCE PROTEIN ARNA"/>
    <property type="match status" value="1"/>
</dbReference>
<evidence type="ECO:0000259" key="1">
    <source>
        <dbReference type="Pfam" id="PF01370"/>
    </source>
</evidence>
<protein>
    <recommendedName>
        <fullName evidence="1">NAD-dependent epimerase/dehydratase domain-containing protein</fullName>
    </recommendedName>
</protein>
<keyword evidence="3" id="KW-1185">Reference proteome</keyword>
<dbReference type="InterPro" id="IPR001509">
    <property type="entry name" value="Epimerase_deHydtase"/>
</dbReference>
<name>A0A9P6FT64_9FUNG</name>
<feature type="domain" description="NAD-dependent epimerase/dehydratase" evidence="1">
    <location>
        <begin position="8"/>
        <end position="140"/>
    </location>
</feature>
<dbReference type="EMBL" id="JAABOA010001519">
    <property type="protein sequence ID" value="KAF9581385.1"/>
    <property type="molecule type" value="Genomic_DNA"/>
</dbReference>
<comment type="caution">
    <text evidence="2">The sequence shown here is derived from an EMBL/GenBank/DDBJ whole genome shotgun (WGS) entry which is preliminary data.</text>
</comment>
<accession>A0A9P6FT64</accession>
<reference evidence="2" key="1">
    <citation type="journal article" date="2020" name="Fungal Divers.">
        <title>Resolving the Mortierellaceae phylogeny through synthesis of multi-gene phylogenetics and phylogenomics.</title>
        <authorList>
            <person name="Vandepol N."/>
            <person name="Liber J."/>
            <person name="Desiro A."/>
            <person name="Na H."/>
            <person name="Kennedy M."/>
            <person name="Barry K."/>
            <person name="Grigoriev I.V."/>
            <person name="Miller A.N."/>
            <person name="O'Donnell K."/>
            <person name="Stajich J.E."/>
            <person name="Bonito G."/>
        </authorList>
    </citation>
    <scope>NUCLEOTIDE SEQUENCE</scope>
    <source>
        <strain evidence="2">KOD1015</strain>
    </source>
</reference>
<evidence type="ECO:0000313" key="2">
    <source>
        <dbReference type="EMBL" id="KAF9581385.1"/>
    </source>
</evidence>
<gene>
    <name evidence="2" type="ORF">BGW38_001616</name>
</gene>
<dbReference type="SUPFAM" id="SSF51735">
    <property type="entry name" value="NAD(P)-binding Rossmann-fold domains"/>
    <property type="match status" value="1"/>
</dbReference>
<proteinExistence type="predicted"/>
<sequence length="271" mass="30521">VYQDRIYALSLNCAREAVKRNAKVFVQLSTGDIYESSGSASREDSKTKPWNAIAKHKLDVDKELQEMAGLNLIIFRPAVVYGLGALGGLTPRLICGRVYQHLKDKMEFLWTKDLRVNTVHVHDVARAIWHASNWYISNDKQGTSVIFNLADNNDTDQEAINTHIRAIFGIETGFQGTIVSNFAKLNMEETTETINEMHLAPWSEILKAHSVTTSPLTPYLDKELLANNAISLDGTKICTVTGFTYEHPKLTEQSLREIIADFQELGIWPRD</sequence>
<dbReference type="AlphaFoldDB" id="A0A9P6FT64"/>
<evidence type="ECO:0000313" key="3">
    <source>
        <dbReference type="Proteomes" id="UP000780801"/>
    </source>
</evidence>
<dbReference type="OrthoDB" id="16464at2759"/>
<dbReference type="Pfam" id="PF01370">
    <property type="entry name" value="Epimerase"/>
    <property type="match status" value="1"/>
</dbReference>
<dbReference type="InterPro" id="IPR050177">
    <property type="entry name" value="Lipid_A_modif_metabolic_enz"/>
</dbReference>
<dbReference type="Gene3D" id="3.40.50.720">
    <property type="entry name" value="NAD(P)-binding Rossmann-like Domain"/>
    <property type="match status" value="1"/>
</dbReference>
<organism evidence="2 3">
    <name type="scientific">Lunasporangiospora selenospora</name>
    <dbReference type="NCBI Taxonomy" id="979761"/>
    <lineage>
        <taxon>Eukaryota</taxon>
        <taxon>Fungi</taxon>
        <taxon>Fungi incertae sedis</taxon>
        <taxon>Mucoromycota</taxon>
        <taxon>Mortierellomycotina</taxon>
        <taxon>Mortierellomycetes</taxon>
        <taxon>Mortierellales</taxon>
        <taxon>Mortierellaceae</taxon>
        <taxon>Lunasporangiospora</taxon>
    </lineage>
</organism>
<dbReference type="Proteomes" id="UP000780801">
    <property type="component" value="Unassembled WGS sequence"/>
</dbReference>
<feature type="non-terminal residue" evidence="2">
    <location>
        <position position="1"/>
    </location>
</feature>